<name>I0GWS3_SELRL</name>
<dbReference type="Gene3D" id="3.10.450.40">
    <property type="match status" value="1"/>
</dbReference>
<proteinExistence type="predicted"/>
<accession>I0GWS3</accession>
<organism evidence="1 2">
    <name type="scientific">Selenomonas ruminantium subsp. lactilytica (strain NBRC 103574 / TAM6421)</name>
    <dbReference type="NCBI Taxonomy" id="927704"/>
    <lineage>
        <taxon>Bacteria</taxon>
        <taxon>Bacillati</taxon>
        <taxon>Bacillota</taxon>
        <taxon>Negativicutes</taxon>
        <taxon>Selenomonadales</taxon>
        <taxon>Selenomonadaceae</taxon>
        <taxon>Selenomonas</taxon>
    </lineage>
</organism>
<reference evidence="1 2" key="1">
    <citation type="submission" date="2011-10" db="EMBL/GenBank/DDBJ databases">
        <title>Whole genome sequence of Selenomonas ruminantium subsp. lactilytica TAM6421.</title>
        <authorList>
            <person name="Oguchi A."/>
            <person name="Ankai A."/>
            <person name="Kaneko J."/>
            <person name="Yamada-Narita S."/>
            <person name="Fukui S."/>
            <person name="Takahashi M."/>
            <person name="Onodera T."/>
            <person name="Kojima S."/>
            <person name="Fushimi T."/>
            <person name="Abe N."/>
            <person name="Kamio Y."/>
            <person name="Yamazaki S."/>
            <person name="Fujita N."/>
        </authorList>
    </citation>
    <scope>NUCLEOTIDE SEQUENCE [LARGE SCALE GENOMIC DNA]</scope>
    <source>
        <strain evidence="2">NBRC 103574 / TAM6421</strain>
        <plasmid evidence="1 2">pSRC5</plasmid>
    </source>
</reference>
<evidence type="ECO:0000313" key="2">
    <source>
        <dbReference type="Proteomes" id="UP000007887"/>
    </source>
</evidence>
<keyword evidence="1" id="KW-0614">Plasmid</keyword>
<dbReference type="PATRIC" id="fig|927704.6.peg.3553"/>
<sequence length="152" mass="17637">MSNPFVAGIQPAKIDSTQDNLPLLQEFAWDMEHDTFCYDSRGRHYIVTENEALKIWIYKCLKTERYRYEAYRHGIYDADGDYGIELEEYIGTHPNNEKTAAEICQIIRESLAINPYIVKINSIDITERKGDKLALLINLTSIYGELIQEVKI</sequence>
<dbReference type="RefSeq" id="WP_014426228.1">
    <property type="nucleotide sequence ID" value="NC_017074.1"/>
</dbReference>
<dbReference type="OrthoDB" id="89089at2"/>
<dbReference type="Proteomes" id="UP000007887">
    <property type="component" value="Plasmid pSRC5"/>
</dbReference>
<dbReference type="AlphaFoldDB" id="I0GWS3"/>
<dbReference type="EMBL" id="AP012301">
    <property type="protein sequence ID" value="BAL85210.1"/>
    <property type="molecule type" value="Genomic_DNA"/>
</dbReference>
<dbReference type="KEGG" id="sri:SELR_pSRC500360"/>
<protein>
    <submittedName>
        <fullName evidence="1">Phage related protein</fullName>
    </submittedName>
</protein>
<gene>
    <name evidence="1" type="ordered locus">SELR_pSRC500360</name>
</gene>
<dbReference type="InterPro" id="IPR020288">
    <property type="entry name" value="Sheath_initiator"/>
</dbReference>
<dbReference type="Pfam" id="PF10934">
    <property type="entry name" value="Sheath_initiator"/>
    <property type="match status" value="1"/>
</dbReference>
<geneLocation type="plasmid" evidence="1 2">
    <name>pSRC5</name>
</geneLocation>
<evidence type="ECO:0000313" key="1">
    <source>
        <dbReference type="EMBL" id="BAL85210.1"/>
    </source>
</evidence>
<dbReference type="HOGENOM" id="CLU_141574_2_1_9"/>